<feature type="compositionally biased region" description="Low complexity" evidence="1">
    <location>
        <begin position="162"/>
        <end position="175"/>
    </location>
</feature>
<evidence type="ECO:0000256" key="1">
    <source>
        <dbReference type="SAM" id="MobiDB-lite"/>
    </source>
</evidence>
<dbReference type="PANTHER" id="PTHR37751">
    <property type="entry name" value="LOW PROTEIN: M-PHASE INDUCER PHOSPHATASE-LIKE PROTEIN"/>
    <property type="match status" value="1"/>
</dbReference>
<dbReference type="Pfam" id="PF14309">
    <property type="entry name" value="DUF4378"/>
    <property type="match status" value="1"/>
</dbReference>
<accession>M7YTA8</accession>
<evidence type="ECO:0000313" key="2">
    <source>
        <dbReference type="EMBL" id="EMS50341.1"/>
    </source>
</evidence>
<dbReference type="EMBL" id="KD232355">
    <property type="protein sequence ID" value="EMS50341.1"/>
    <property type="molecule type" value="Genomic_DNA"/>
</dbReference>
<name>M7YTA8_TRIUA</name>
<feature type="region of interest" description="Disordered" evidence="1">
    <location>
        <begin position="136"/>
        <end position="182"/>
    </location>
</feature>
<dbReference type="InterPro" id="IPR025486">
    <property type="entry name" value="DUF4378"/>
</dbReference>
<sequence length="373" mass="41618">MSAPVDLIVFHLPADDSDDRRQGPLRHRWNRKLLFHLTQEILAVLLHLDDNGASSATRLHGPALLSKVWSTVKAFPAADCRVVGDIDALVVLDLHVTQFCCLWGIDDDTWTPFGGSLMFFRNEFHPLFNTTMRKVGKCSPSAKCTGSSRGLTPKNRGEEKGAPPSHSSAPRSPAAMHGGEEQGAPPPRFLLLKHTEFLINEKEERSCKNISALEEKKKVCNIVYSSDGNLFVLYHVIRFGADAEVLFFAWVFSQVLLFDQWMQPMGHGDDGKASRCADSEESNLDEGSGNGWLSRKAARGWGRLEIKTDGIKMLIDKVMDSIREVEMDYVDVQKESIDNGPEAMSYNQEKAKSPWQRTGILLVLAKEPIRSNP</sequence>
<proteinExistence type="predicted"/>
<feature type="region of interest" description="Disordered" evidence="1">
    <location>
        <begin position="269"/>
        <end position="289"/>
    </location>
</feature>
<protein>
    <submittedName>
        <fullName evidence="2">Uncharacterized protein</fullName>
    </submittedName>
</protein>
<gene>
    <name evidence="2" type="ORF">TRIUR3_18241</name>
</gene>
<dbReference type="AlphaFoldDB" id="M7YTA8"/>
<reference evidence="2" key="1">
    <citation type="journal article" date="2013" name="Nature">
        <title>Draft genome of the wheat A-genome progenitor Triticum urartu.</title>
        <authorList>
            <person name="Ling H.Q."/>
            <person name="Zhao S."/>
            <person name="Liu D."/>
            <person name="Wang J."/>
            <person name="Sun H."/>
            <person name="Zhang C."/>
            <person name="Fan H."/>
            <person name="Li D."/>
            <person name="Dong L."/>
            <person name="Tao Y."/>
            <person name="Gao C."/>
            <person name="Wu H."/>
            <person name="Li Y."/>
            <person name="Cui Y."/>
            <person name="Guo X."/>
            <person name="Zheng S."/>
            <person name="Wang B."/>
            <person name="Yu K."/>
            <person name="Liang Q."/>
            <person name="Yang W."/>
            <person name="Lou X."/>
            <person name="Chen J."/>
            <person name="Feng M."/>
            <person name="Jian J."/>
            <person name="Zhang X."/>
            <person name="Luo G."/>
            <person name="Jiang Y."/>
            <person name="Liu J."/>
            <person name="Wang Z."/>
            <person name="Sha Y."/>
            <person name="Zhang B."/>
            <person name="Wu H."/>
            <person name="Tang D."/>
            <person name="Shen Q."/>
            <person name="Xue P."/>
            <person name="Zou S."/>
            <person name="Wang X."/>
            <person name="Liu X."/>
            <person name="Wang F."/>
            <person name="Yang Y."/>
            <person name="An X."/>
            <person name="Dong Z."/>
            <person name="Zhang K."/>
            <person name="Zhang X."/>
            <person name="Luo M.C."/>
            <person name="Dvorak J."/>
            <person name="Tong Y."/>
            <person name="Wang J."/>
            <person name="Yang H."/>
            <person name="Li Z."/>
            <person name="Wang D."/>
            <person name="Zhang A."/>
            <person name="Wang J."/>
        </authorList>
    </citation>
    <scope>NUCLEOTIDE SEQUENCE</scope>
</reference>
<feature type="compositionally biased region" description="Basic and acidic residues" evidence="1">
    <location>
        <begin position="269"/>
        <end position="278"/>
    </location>
</feature>
<organism evidence="2">
    <name type="scientific">Triticum urartu</name>
    <name type="common">Red wild einkorn</name>
    <name type="synonym">Crithodium urartu</name>
    <dbReference type="NCBI Taxonomy" id="4572"/>
    <lineage>
        <taxon>Eukaryota</taxon>
        <taxon>Viridiplantae</taxon>
        <taxon>Streptophyta</taxon>
        <taxon>Embryophyta</taxon>
        <taxon>Tracheophyta</taxon>
        <taxon>Spermatophyta</taxon>
        <taxon>Magnoliopsida</taxon>
        <taxon>Liliopsida</taxon>
        <taxon>Poales</taxon>
        <taxon>Poaceae</taxon>
        <taxon>BOP clade</taxon>
        <taxon>Pooideae</taxon>
        <taxon>Triticodae</taxon>
        <taxon>Triticeae</taxon>
        <taxon>Triticinae</taxon>
        <taxon>Triticum</taxon>
    </lineage>
</organism>
<dbReference type="PANTHER" id="PTHR37751:SF1">
    <property type="entry name" value="LOW PROTEIN: M-PHASE INDUCER PHOSPHATASE-LIKE PROTEIN"/>
    <property type="match status" value="1"/>
</dbReference>